<dbReference type="Proteomes" id="UP000321570">
    <property type="component" value="Unassembled WGS sequence"/>
</dbReference>
<name>A0A564YIP2_HYMDI</name>
<sequence>MKILRFFVHEAGVMSFMFHVTYNPHLSCLNTPIDFPLFITVFFRLKSTSLPMYIHPYSNDSYEAIHVFTQKGTRACQSPAPSPPVYLLSFSACSPPYLSLTHFNPCCGFPEYILV</sequence>
<protein>
    <submittedName>
        <fullName evidence="1">Uncharacterized protein</fullName>
    </submittedName>
</protein>
<dbReference type="AlphaFoldDB" id="A0A564YIP2"/>
<evidence type="ECO:0000313" key="1">
    <source>
        <dbReference type="EMBL" id="VUZ47141.1"/>
    </source>
</evidence>
<proteinExistence type="predicted"/>
<evidence type="ECO:0000313" key="2">
    <source>
        <dbReference type="Proteomes" id="UP000321570"/>
    </source>
</evidence>
<gene>
    <name evidence="1" type="ORF">WMSIL1_LOCUS6838</name>
</gene>
<accession>A0A564YIP2</accession>
<keyword evidence="2" id="KW-1185">Reference proteome</keyword>
<reference evidence="1 2" key="1">
    <citation type="submission" date="2019-07" db="EMBL/GenBank/DDBJ databases">
        <authorList>
            <person name="Jastrzebski P J."/>
            <person name="Paukszto L."/>
            <person name="Jastrzebski P J."/>
        </authorList>
    </citation>
    <scope>NUCLEOTIDE SEQUENCE [LARGE SCALE GENOMIC DNA]</scope>
    <source>
        <strain evidence="1 2">WMS-il1</strain>
    </source>
</reference>
<dbReference type="EMBL" id="CABIJS010000222">
    <property type="protein sequence ID" value="VUZ47141.1"/>
    <property type="molecule type" value="Genomic_DNA"/>
</dbReference>
<organism evidence="1 2">
    <name type="scientific">Hymenolepis diminuta</name>
    <name type="common">Rat tapeworm</name>
    <dbReference type="NCBI Taxonomy" id="6216"/>
    <lineage>
        <taxon>Eukaryota</taxon>
        <taxon>Metazoa</taxon>
        <taxon>Spiralia</taxon>
        <taxon>Lophotrochozoa</taxon>
        <taxon>Platyhelminthes</taxon>
        <taxon>Cestoda</taxon>
        <taxon>Eucestoda</taxon>
        <taxon>Cyclophyllidea</taxon>
        <taxon>Hymenolepididae</taxon>
        <taxon>Hymenolepis</taxon>
    </lineage>
</organism>